<dbReference type="RefSeq" id="WP_071319199.1">
    <property type="nucleotide sequence ID" value="NZ_CP063356.2"/>
</dbReference>
<proteinExistence type="predicted"/>
<reference evidence="2" key="4">
    <citation type="submission" date="2020-10" db="EMBL/GenBank/DDBJ databases">
        <authorList>
            <person name="Bassil N.M."/>
            <person name="Lloyd J.R."/>
        </authorList>
    </citation>
    <scope>NUCLEOTIDE SEQUENCE</scope>
    <source>
        <strain evidence="2">NB2006</strain>
    </source>
</reference>
<dbReference type="AlphaFoldDB" id="A0A1S2KX63"/>
<reference evidence="2 3" key="2">
    <citation type="journal article" date="2017" name="Genome Announc.">
        <title>Draft Genome Sequences of Four Alkaliphilic Bacteria Belonging to the Anaerobacillus Genus.</title>
        <authorList>
            <person name="Bassil N.M."/>
            <person name="Lloyd J.R."/>
        </authorList>
    </citation>
    <scope>NUCLEOTIDE SEQUENCE [LARGE SCALE GENOMIC DNA]</scope>
    <source>
        <strain evidence="2 3">NB2006</strain>
    </source>
</reference>
<evidence type="ECO:0000313" key="2">
    <source>
        <dbReference type="EMBL" id="QOY34956.1"/>
    </source>
</evidence>
<reference evidence="2 3" key="3">
    <citation type="journal article" date="2019" name="Int. J. Syst. Evol. Microbiol.">
        <title>Anaerobacillus isosaccharinicus sp. nov., an alkaliphilic bacterium which degrades isosaccharinic acid.</title>
        <authorList>
            <person name="Bassil N.M."/>
            <person name="Lloyd J.R."/>
        </authorList>
    </citation>
    <scope>NUCLEOTIDE SEQUENCE [LARGE SCALE GENOMIC DNA]</scope>
    <source>
        <strain evidence="2 3">NB2006</strain>
    </source>
</reference>
<name>A0A1S2KX63_9BACI</name>
<dbReference type="Proteomes" id="UP000180175">
    <property type="component" value="Chromosome"/>
</dbReference>
<keyword evidence="3" id="KW-1185">Reference proteome</keyword>
<accession>A0A1S2KX63</accession>
<dbReference type="KEGG" id="aia:AWH56_019900"/>
<protein>
    <submittedName>
        <fullName evidence="1">Uncharacterized protein</fullName>
    </submittedName>
</protein>
<reference evidence="1 3" key="1">
    <citation type="submission" date="2016-10" db="EMBL/GenBank/DDBJ databases">
        <title>Draft genome sequences of four alkaliphilic bacteria belonging to the Anaerobacillus genus.</title>
        <authorList>
            <person name="Bassil N.M."/>
            <person name="Lloyd J.R."/>
        </authorList>
    </citation>
    <scope>NUCLEOTIDE SEQUENCE [LARGE SCALE GENOMIC DNA]</scope>
    <source>
        <strain evidence="1 3">NB2006</strain>
    </source>
</reference>
<evidence type="ECO:0000313" key="3">
    <source>
        <dbReference type="Proteomes" id="UP000180175"/>
    </source>
</evidence>
<dbReference type="EMBL" id="CP063356">
    <property type="protein sequence ID" value="QOY34956.1"/>
    <property type="molecule type" value="Genomic_DNA"/>
</dbReference>
<dbReference type="OrthoDB" id="2989488at2"/>
<sequence length="154" mass="17944">MKFTVKYIPLSKIKPDPSLKISGHVKKLQRFMSDCMYILVVKKSKDGSYSILNGQDHFDHLKKSPKNIYAPCIVDESTSSGLKSWFSKVRNKQNLDDFPMTPKSWSIVRSFLKQEPRFQNLSRMEQLKILVLALRYKRTVISAMKTKVDQMIKK</sequence>
<evidence type="ECO:0000313" key="1">
    <source>
        <dbReference type="EMBL" id="OIJ04782.1"/>
    </source>
</evidence>
<organism evidence="1 3">
    <name type="scientific">Anaerobacillus isosaccharinicus</name>
    <dbReference type="NCBI Taxonomy" id="1532552"/>
    <lineage>
        <taxon>Bacteria</taxon>
        <taxon>Bacillati</taxon>
        <taxon>Bacillota</taxon>
        <taxon>Bacilli</taxon>
        <taxon>Bacillales</taxon>
        <taxon>Bacillaceae</taxon>
        <taxon>Anaerobacillus</taxon>
    </lineage>
</organism>
<gene>
    <name evidence="2" type="ORF">AWH56_019900</name>
    <name evidence="1" type="ORF">AWH56_22695</name>
</gene>
<dbReference type="EMBL" id="LQXD01000197">
    <property type="protein sequence ID" value="OIJ04782.1"/>
    <property type="molecule type" value="Genomic_DNA"/>
</dbReference>